<gene>
    <name evidence="1" type="ORF">DCAR_0205269</name>
</gene>
<dbReference type="Proteomes" id="UP000077755">
    <property type="component" value="Chromosome 2"/>
</dbReference>
<dbReference type="EMBL" id="CP093344">
    <property type="protein sequence ID" value="WOG86072.1"/>
    <property type="molecule type" value="Genomic_DNA"/>
</dbReference>
<dbReference type="AlphaFoldDB" id="A0A175YC88"/>
<name>A0A175YC88_DAUCS</name>
<reference evidence="1" key="1">
    <citation type="journal article" date="2016" name="Nat. Genet.">
        <title>A high-quality carrot genome assembly provides new insights into carotenoid accumulation and asterid genome evolution.</title>
        <authorList>
            <person name="Iorizzo M."/>
            <person name="Ellison S."/>
            <person name="Senalik D."/>
            <person name="Zeng P."/>
            <person name="Satapoomin P."/>
            <person name="Huang J."/>
            <person name="Bowman M."/>
            <person name="Iovene M."/>
            <person name="Sanseverino W."/>
            <person name="Cavagnaro P."/>
            <person name="Yildiz M."/>
            <person name="Macko-Podgorni A."/>
            <person name="Moranska E."/>
            <person name="Grzebelus E."/>
            <person name="Grzebelus D."/>
            <person name="Ashrafi H."/>
            <person name="Zheng Z."/>
            <person name="Cheng S."/>
            <person name="Spooner D."/>
            <person name="Van Deynze A."/>
            <person name="Simon P."/>
        </authorList>
    </citation>
    <scope>NUCLEOTIDE SEQUENCE</scope>
    <source>
        <tissue evidence="1">Leaf</tissue>
    </source>
</reference>
<accession>A0A175YC88</accession>
<sequence>MLWAMAGGAMQPRPRVGDSGGSAAVAASENEREEESRLLEGRGRAGCEFCVFLGSGGCMRRGRRADAATNGGGRRVAPSAALEKNKGISCES</sequence>
<evidence type="ECO:0000313" key="2">
    <source>
        <dbReference type="Proteomes" id="UP000077755"/>
    </source>
</evidence>
<keyword evidence="2" id="KW-1185">Reference proteome</keyword>
<organism evidence="1 2">
    <name type="scientific">Daucus carota subsp. sativus</name>
    <name type="common">Carrot</name>
    <dbReference type="NCBI Taxonomy" id="79200"/>
    <lineage>
        <taxon>Eukaryota</taxon>
        <taxon>Viridiplantae</taxon>
        <taxon>Streptophyta</taxon>
        <taxon>Embryophyta</taxon>
        <taxon>Tracheophyta</taxon>
        <taxon>Spermatophyta</taxon>
        <taxon>Magnoliopsida</taxon>
        <taxon>eudicotyledons</taxon>
        <taxon>Gunneridae</taxon>
        <taxon>Pentapetalae</taxon>
        <taxon>asterids</taxon>
        <taxon>campanulids</taxon>
        <taxon>Apiales</taxon>
        <taxon>Apiaceae</taxon>
        <taxon>Apioideae</taxon>
        <taxon>Scandiceae</taxon>
        <taxon>Daucinae</taxon>
        <taxon>Daucus</taxon>
        <taxon>Daucus sect. Daucus</taxon>
    </lineage>
</organism>
<evidence type="ECO:0000313" key="1">
    <source>
        <dbReference type="EMBL" id="WOG86072.1"/>
    </source>
</evidence>
<protein>
    <submittedName>
        <fullName evidence="1">Uncharacterized protein</fullName>
    </submittedName>
</protein>
<proteinExistence type="predicted"/>
<reference evidence="1" key="2">
    <citation type="submission" date="2022-03" db="EMBL/GenBank/DDBJ databases">
        <title>Draft title - Genomic analysis of global carrot germplasm unveils the trajectory of domestication and the origin of high carotenoid orange carrot.</title>
        <authorList>
            <person name="Iorizzo M."/>
            <person name="Ellison S."/>
            <person name="Senalik D."/>
            <person name="Macko-Podgorni A."/>
            <person name="Grzebelus D."/>
            <person name="Bostan H."/>
            <person name="Rolling W."/>
            <person name="Curaba J."/>
            <person name="Simon P."/>
        </authorList>
    </citation>
    <scope>NUCLEOTIDE SEQUENCE</scope>
    <source>
        <tissue evidence="1">Leaf</tissue>
    </source>
</reference>
<dbReference type="Gramene" id="KZM81135">
    <property type="protein sequence ID" value="KZM81135"/>
    <property type="gene ID" value="DCAR_031253"/>
</dbReference>